<dbReference type="Pfam" id="PF20703">
    <property type="entry name" value="nSTAND1"/>
    <property type="match status" value="1"/>
</dbReference>
<dbReference type="InterPro" id="IPR019775">
    <property type="entry name" value="WD40_repeat_CS"/>
</dbReference>
<dbReference type="Gene3D" id="2.130.10.10">
    <property type="entry name" value="YVTN repeat-like/Quinoprotein amine dehydrogenase"/>
    <property type="match status" value="3"/>
</dbReference>
<dbReference type="PROSITE" id="PS50294">
    <property type="entry name" value="WD_REPEATS_REGION"/>
    <property type="match status" value="2"/>
</dbReference>
<evidence type="ECO:0000259" key="4">
    <source>
        <dbReference type="Pfam" id="PF20703"/>
    </source>
</evidence>
<keyword evidence="1 3" id="KW-0853">WD repeat</keyword>
<dbReference type="SUPFAM" id="SSF50969">
    <property type="entry name" value="YVTN repeat-like/Quinoprotein amine dehydrogenase"/>
    <property type="match status" value="1"/>
</dbReference>
<keyword evidence="6" id="KW-1185">Reference proteome</keyword>
<dbReference type="SMART" id="SM00320">
    <property type="entry name" value="WD40"/>
    <property type="match status" value="11"/>
</dbReference>
<protein>
    <recommendedName>
        <fullName evidence="4">Novel STAND NTPase 1 domain-containing protein</fullName>
    </recommendedName>
</protein>
<evidence type="ECO:0000313" key="6">
    <source>
        <dbReference type="Proteomes" id="UP000287352"/>
    </source>
</evidence>
<name>A0A402A097_9CHLR</name>
<evidence type="ECO:0000256" key="1">
    <source>
        <dbReference type="ARBA" id="ARBA00022574"/>
    </source>
</evidence>
<keyword evidence="2" id="KW-0677">Repeat</keyword>
<dbReference type="InterPro" id="IPR015943">
    <property type="entry name" value="WD40/YVTN_repeat-like_dom_sf"/>
</dbReference>
<evidence type="ECO:0000313" key="5">
    <source>
        <dbReference type="EMBL" id="GCE12489.1"/>
    </source>
</evidence>
<dbReference type="SUPFAM" id="SSF52200">
    <property type="entry name" value="Toll/Interleukin receptor TIR domain"/>
    <property type="match status" value="1"/>
</dbReference>
<dbReference type="InterPro" id="IPR049052">
    <property type="entry name" value="nSTAND1"/>
</dbReference>
<feature type="repeat" description="WD" evidence="3">
    <location>
        <begin position="830"/>
        <end position="871"/>
    </location>
</feature>
<dbReference type="InterPro" id="IPR001680">
    <property type="entry name" value="WD40_rpt"/>
</dbReference>
<feature type="repeat" description="WD" evidence="3">
    <location>
        <begin position="1235"/>
        <end position="1276"/>
    </location>
</feature>
<dbReference type="Proteomes" id="UP000287352">
    <property type="component" value="Unassembled WGS sequence"/>
</dbReference>
<accession>A0A402A097</accession>
<sequence>MRAELPIKVFFAYAVEDEKYQQQLQRHLSILRKNKLIDDWSPSNTLAGEERKKLFEMHFDTAQIILFLVSADFISSELYPELLDYAMERHRKDDVKVIPILIRAVNIDGTPLKEWQMLPRNGKAITLWKNKDEGYAHLAHEIKMVIHSILGWDEISKNIYVNITGEKYSNVPCPYLGFKPYSEEDAHLFFGRETYINDLLYRLSCNQQLLIVIGPTSSGKTSAIQAGLIPRLRKGSKLLPRSLNWEIVTFVPVQNAISHLLFRMNVQDVDDLIEGVTLWKRQHPKRERLVIIIDQFEDLFRLCSREEQKNVMTQLWKLVIQDLATLIIAMSDIYYSDLAEYTHFIEFAEPHISNILPLRSEEIMDVVTKPAQIGQLYFEDHLAERIVDDTMRSVQEPKERRKSRQSSVLPLVSVCMEKLWEHKKDNYISFEAYEKVGEVTGALTQMATDAFNNLGETQKIFARRILTDLVAIGDESEGRPDYRKQKALNQLFYDPDEIHTVQEVVNELTKAHLLETQLNNHGDVDVALIHESLLREWSLLRHWLHEDRLFLIWYQRFDSDLQAWLNSSKNADQRDSSCLLHGKRLVEAQQWRAEQPYRFSNTAREFIDASDFRQTQKEQEERARQAMQTRQQIEQARRIATKALLLQEQEPHLLRKSLLLAVEALRRHHCVEADQALRQGLALLPEFQGHMRLPTTGQHVLFSGNGDRLATASVRGFSWISNIGSSEERTESFFLDRTRAIALSYDGKYLLAGASTGIICFINIVQEKRVAVIRKGAPLSCIALTQGPPYATAIGYDTGEIEVYEFVNADESDAHLTENDLARNVKLITTFRHSQAVSSLSFSHDDCYFVSGGLDGTVSIWSRKQGEIFKTWEFQSPVRSAIFSSDDTSIAICGEDGRAFVWQWQQVSQKWWQKRDVSVRRIPLRERIQSVTFGPSGNRLITLSASGLVKIWKVEDTLEEVQQLLNMSSASSLSYHQRTDWLAIACDDGNVRIYNIVDGTLKYCIPHSVSVSSLAFSSQKPYIVTADSDGCVWTWKLQDGNVLKRFRHSGKIARLFFDQDKDIHLLRFTLDLVYRAEIHTIALEAPHINTIYEDENLQSKNIGRVEDQKNPDVEEGNGSVFSSDGCYRAVITNEGFIKVMHTGSAIPISILKSGGEKGLCTFSSSGKFLAFTNNEDQVLIWNWYEKGSVPVIFSYKGHPTAFAFSKDDEIFILADSNNEIHIWQWKAGIKEPVLTLHHEKTITTISLSPDQQDLLTLSDEPGARIWDRTTGVLARNFLHKGDVLAATFDCESRYVATASADWTAGIWNAATGEKIAQLPHDGRVTAVAFSKDGKYLATACDDFVLRIWQWKLSDLKKEAKIRLTGNLMPEDWKEYIGDEPYQEIFNDLGWRDLPPKDPFEQ</sequence>
<feature type="repeat" description="WD" evidence="3">
    <location>
        <begin position="928"/>
        <end position="955"/>
    </location>
</feature>
<dbReference type="InterPro" id="IPR036322">
    <property type="entry name" value="WD40_repeat_dom_sf"/>
</dbReference>
<dbReference type="InterPro" id="IPR027417">
    <property type="entry name" value="P-loop_NTPase"/>
</dbReference>
<reference evidence="6" key="1">
    <citation type="submission" date="2018-12" db="EMBL/GenBank/DDBJ databases">
        <title>Tengunoibacter tsumagoiensis gen. nov., sp. nov., Dictyobacter kobayashii sp. nov., D. alpinus sp. nov., and D. joshuensis sp. nov. and description of Dictyobacteraceae fam. nov. within the order Ktedonobacterales isolated from Tengu-no-mugimeshi.</title>
        <authorList>
            <person name="Wang C.M."/>
            <person name="Zheng Y."/>
            <person name="Sakai Y."/>
            <person name="Toyoda A."/>
            <person name="Minakuchi Y."/>
            <person name="Abe K."/>
            <person name="Yokota A."/>
            <person name="Yabe S."/>
        </authorList>
    </citation>
    <scope>NUCLEOTIDE SEQUENCE [LARGE SCALE GENOMIC DNA]</scope>
    <source>
        <strain evidence="6">Uno3</strain>
    </source>
</reference>
<dbReference type="PROSITE" id="PS50082">
    <property type="entry name" value="WD_REPEATS_2"/>
    <property type="match status" value="6"/>
</dbReference>
<dbReference type="InterPro" id="IPR035897">
    <property type="entry name" value="Toll_tir_struct_dom_sf"/>
</dbReference>
<dbReference type="Gene3D" id="3.40.50.10140">
    <property type="entry name" value="Toll/interleukin-1 receptor homology (TIR) domain"/>
    <property type="match status" value="1"/>
</dbReference>
<dbReference type="PANTHER" id="PTHR19879:SF9">
    <property type="entry name" value="TRANSCRIPTION INITIATION FACTOR TFIID SUBUNIT 5"/>
    <property type="match status" value="1"/>
</dbReference>
<proteinExistence type="predicted"/>
<dbReference type="RefSeq" id="WP_126580103.1">
    <property type="nucleotide sequence ID" value="NZ_BIFR01000001.1"/>
</dbReference>
<comment type="caution">
    <text evidence="5">The sequence shown here is derived from an EMBL/GenBank/DDBJ whole genome shotgun (WGS) entry which is preliminary data.</text>
</comment>
<dbReference type="EMBL" id="BIFR01000001">
    <property type="protein sequence ID" value="GCE12489.1"/>
    <property type="molecule type" value="Genomic_DNA"/>
</dbReference>
<dbReference type="Pfam" id="PF00400">
    <property type="entry name" value="WD40"/>
    <property type="match status" value="6"/>
</dbReference>
<dbReference type="OrthoDB" id="141273at2"/>
<dbReference type="SUPFAM" id="SSF50978">
    <property type="entry name" value="WD40 repeat-like"/>
    <property type="match status" value="2"/>
</dbReference>
<evidence type="ECO:0000256" key="2">
    <source>
        <dbReference type="ARBA" id="ARBA00022737"/>
    </source>
</evidence>
<feature type="repeat" description="WD" evidence="3">
    <location>
        <begin position="1317"/>
        <end position="1349"/>
    </location>
</feature>
<dbReference type="PROSITE" id="PS00678">
    <property type="entry name" value="WD_REPEATS_1"/>
    <property type="match status" value="1"/>
</dbReference>
<organism evidence="5 6">
    <name type="scientific">Tengunoibacter tsumagoiensis</name>
    <dbReference type="NCBI Taxonomy" id="2014871"/>
    <lineage>
        <taxon>Bacteria</taxon>
        <taxon>Bacillati</taxon>
        <taxon>Chloroflexota</taxon>
        <taxon>Ktedonobacteria</taxon>
        <taxon>Ktedonobacterales</taxon>
        <taxon>Dictyobacteraceae</taxon>
        <taxon>Tengunoibacter</taxon>
    </lineage>
</organism>
<dbReference type="PANTHER" id="PTHR19879">
    <property type="entry name" value="TRANSCRIPTION INITIATION FACTOR TFIID"/>
    <property type="match status" value="1"/>
</dbReference>
<feature type="repeat" description="WD" evidence="3">
    <location>
        <begin position="1007"/>
        <end position="1045"/>
    </location>
</feature>
<dbReference type="InterPro" id="IPR011044">
    <property type="entry name" value="Quino_amine_DH_bsu"/>
</dbReference>
<feature type="domain" description="Novel STAND NTPase 1" evidence="4">
    <location>
        <begin position="174"/>
        <end position="570"/>
    </location>
</feature>
<feature type="repeat" description="WD" evidence="3">
    <location>
        <begin position="1279"/>
        <end position="1317"/>
    </location>
</feature>
<dbReference type="SUPFAM" id="SSF52540">
    <property type="entry name" value="P-loop containing nucleoside triphosphate hydrolases"/>
    <property type="match status" value="1"/>
</dbReference>
<evidence type="ECO:0000256" key="3">
    <source>
        <dbReference type="PROSITE-ProRule" id="PRU00221"/>
    </source>
</evidence>
<gene>
    <name evidence="5" type="ORF">KTT_23480</name>
</gene>